<organism evidence="1 2">
    <name type="scientific">Actimicrobium antarcticum</name>
    <dbReference type="NCBI Taxonomy" id="1051899"/>
    <lineage>
        <taxon>Bacteria</taxon>
        <taxon>Pseudomonadati</taxon>
        <taxon>Pseudomonadota</taxon>
        <taxon>Betaproteobacteria</taxon>
        <taxon>Burkholderiales</taxon>
        <taxon>Oxalobacteraceae</taxon>
        <taxon>Actimicrobium</taxon>
    </lineage>
</organism>
<protein>
    <submittedName>
        <fullName evidence="1">Uncharacterized protein</fullName>
    </submittedName>
</protein>
<accession>A0ABP7SUN1</accession>
<dbReference type="Proteomes" id="UP001501353">
    <property type="component" value="Unassembled WGS sequence"/>
</dbReference>
<dbReference type="RefSeq" id="WP_344762153.1">
    <property type="nucleotide sequence ID" value="NZ_BAAAZE010000005.1"/>
</dbReference>
<comment type="caution">
    <text evidence="1">The sequence shown here is derived from an EMBL/GenBank/DDBJ whole genome shotgun (WGS) entry which is preliminary data.</text>
</comment>
<dbReference type="EMBL" id="BAAAZE010000005">
    <property type="protein sequence ID" value="GAA4016771.1"/>
    <property type="molecule type" value="Genomic_DNA"/>
</dbReference>
<reference evidence="2" key="1">
    <citation type="journal article" date="2019" name="Int. J. Syst. Evol. Microbiol.">
        <title>The Global Catalogue of Microorganisms (GCM) 10K type strain sequencing project: providing services to taxonomists for standard genome sequencing and annotation.</title>
        <authorList>
            <consortium name="The Broad Institute Genomics Platform"/>
            <consortium name="The Broad Institute Genome Sequencing Center for Infectious Disease"/>
            <person name="Wu L."/>
            <person name="Ma J."/>
        </authorList>
    </citation>
    <scope>NUCLEOTIDE SEQUENCE [LARGE SCALE GENOMIC DNA]</scope>
    <source>
        <strain evidence="2">JCM 16673</strain>
    </source>
</reference>
<proteinExistence type="predicted"/>
<name>A0ABP7SUN1_9BURK</name>
<evidence type="ECO:0000313" key="2">
    <source>
        <dbReference type="Proteomes" id="UP001501353"/>
    </source>
</evidence>
<evidence type="ECO:0000313" key="1">
    <source>
        <dbReference type="EMBL" id="GAA4016771.1"/>
    </source>
</evidence>
<gene>
    <name evidence="1" type="ORF">GCM10022212_10090</name>
</gene>
<keyword evidence="2" id="KW-1185">Reference proteome</keyword>
<sequence length="50" mass="5220">MKISARLRSLVSFMATSAVILLFVALGASLLADWMPGTDGLPTDIALVAD</sequence>